<organism evidence="2 3">
    <name type="scientific">Parafrankia colletiae</name>
    <dbReference type="NCBI Taxonomy" id="573497"/>
    <lineage>
        <taxon>Bacteria</taxon>
        <taxon>Bacillati</taxon>
        <taxon>Actinomycetota</taxon>
        <taxon>Actinomycetes</taxon>
        <taxon>Frankiales</taxon>
        <taxon>Frankiaceae</taxon>
        <taxon>Parafrankia</taxon>
    </lineage>
</organism>
<gene>
    <name evidence="2" type="ORF">CC117_22245</name>
</gene>
<dbReference type="Proteomes" id="UP000179627">
    <property type="component" value="Unassembled WGS sequence"/>
</dbReference>
<dbReference type="AlphaFoldDB" id="A0A1S1QKC1"/>
<dbReference type="EMBL" id="MBLM01000129">
    <property type="protein sequence ID" value="OHV34029.1"/>
    <property type="molecule type" value="Genomic_DNA"/>
</dbReference>
<keyword evidence="1" id="KW-0732">Signal</keyword>
<dbReference type="RefSeq" id="WP_071086587.1">
    <property type="nucleotide sequence ID" value="NZ_MBLM01000129.1"/>
</dbReference>
<feature type="signal peptide" evidence="1">
    <location>
        <begin position="1"/>
        <end position="30"/>
    </location>
</feature>
<evidence type="ECO:0000313" key="3">
    <source>
        <dbReference type="Proteomes" id="UP000179627"/>
    </source>
</evidence>
<evidence type="ECO:0000313" key="2">
    <source>
        <dbReference type="EMBL" id="OHV34029.1"/>
    </source>
</evidence>
<accession>A0A1S1QKC1</accession>
<sequence>MKLRRLFAPFTGLLAGFLAVAVLVATPASADTSPPPAPVAYEVFRFNRATIEIMARNGVVAYAEGGTTRLDFHPLELVLTMPIVKTETGAGVFRTTIGGRMVFRNLRTGTSVGYELMHGNVSASLFITTNVDLPGAERVLFWVGGADENGVQPITLANRALVEGPLATSVFPADYQVGTLRTVVP</sequence>
<feature type="chain" id="PRO_5010251245" description="DUF4412 domain-containing protein" evidence="1">
    <location>
        <begin position="31"/>
        <end position="185"/>
    </location>
</feature>
<comment type="caution">
    <text evidence="2">The sequence shown here is derived from an EMBL/GenBank/DDBJ whole genome shotgun (WGS) entry which is preliminary data.</text>
</comment>
<reference evidence="3" key="1">
    <citation type="submission" date="2016-07" db="EMBL/GenBank/DDBJ databases">
        <title>Sequence Frankia sp. strain CcI1.17.</title>
        <authorList>
            <person name="Ghodhbane-Gtari F."/>
            <person name="Swanson E."/>
            <person name="Gueddou A."/>
            <person name="Morris K."/>
            <person name="Hezbri K."/>
            <person name="Ktari A."/>
            <person name="Nouioui I."/>
            <person name="Abebe-Akele F."/>
            <person name="Simpson S."/>
            <person name="Thomas K."/>
            <person name="Gtari M."/>
            <person name="Tisa L.S."/>
            <person name="Hurst S."/>
        </authorList>
    </citation>
    <scope>NUCLEOTIDE SEQUENCE [LARGE SCALE GENOMIC DNA]</scope>
    <source>
        <strain evidence="3">Cc1.17</strain>
    </source>
</reference>
<evidence type="ECO:0008006" key="4">
    <source>
        <dbReference type="Google" id="ProtNLM"/>
    </source>
</evidence>
<proteinExistence type="predicted"/>
<evidence type="ECO:0000256" key="1">
    <source>
        <dbReference type="SAM" id="SignalP"/>
    </source>
</evidence>
<keyword evidence="3" id="KW-1185">Reference proteome</keyword>
<protein>
    <recommendedName>
        <fullName evidence="4">DUF4412 domain-containing protein</fullName>
    </recommendedName>
</protein>
<name>A0A1S1QKC1_9ACTN</name>